<dbReference type="Proteomes" id="UP000216001">
    <property type="component" value="Unassembled WGS sequence"/>
</dbReference>
<sequence>MTNSVRKALDGLNNSIHSNEPTFAKINEGQQKEISRADNEARGRLTTFFVRGFFFFIAGGGLFVLLYNYCAILWIESLSDRGLVEAASKVSLLELDKVLSLIISALGTSLGFIIGYYFKEKHSS</sequence>
<gene>
    <name evidence="2" type="ORF">CHI95_05590</name>
</gene>
<evidence type="ECO:0000313" key="3">
    <source>
        <dbReference type="Proteomes" id="UP000216001"/>
    </source>
</evidence>
<keyword evidence="1" id="KW-0812">Transmembrane</keyword>
<protein>
    <submittedName>
        <fullName evidence="2">Uncharacterized protein</fullName>
    </submittedName>
</protein>
<feature type="transmembrane region" description="Helical" evidence="1">
    <location>
        <begin position="52"/>
        <end position="75"/>
    </location>
</feature>
<reference evidence="2 3" key="1">
    <citation type="submission" date="2017-07" db="EMBL/GenBank/DDBJ databases">
        <title>blaIMP-27 on transferable plasmids in Proteus mirabilis and Providencia rettgeri.</title>
        <authorList>
            <person name="Potter R."/>
        </authorList>
    </citation>
    <scope>NUCLEOTIDE SEQUENCE [LARGE SCALE GENOMIC DNA]</scope>
    <source>
        <strain evidence="2 3">PR1</strain>
    </source>
</reference>
<evidence type="ECO:0000256" key="1">
    <source>
        <dbReference type="SAM" id="Phobius"/>
    </source>
</evidence>
<feature type="transmembrane region" description="Helical" evidence="1">
    <location>
        <begin position="98"/>
        <end position="118"/>
    </location>
</feature>
<name>A0A264VWM7_PRORE</name>
<keyword evidence="1" id="KW-0472">Membrane</keyword>
<dbReference type="STRING" id="587.RB151_033050"/>
<proteinExistence type="predicted"/>
<keyword evidence="1" id="KW-1133">Transmembrane helix</keyword>
<accession>A0A264VWM7</accession>
<dbReference type="AlphaFoldDB" id="A0A264VWM7"/>
<comment type="caution">
    <text evidence="2">The sequence shown here is derived from an EMBL/GenBank/DDBJ whole genome shotgun (WGS) entry which is preliminary data.</text>
</comment>
<dbReference type="EMBL" id="NOWC01000004">
    <property type="protein sequence ID" value="OZS75750.1"/>
    <property type="molecule type" value="Genomic_DNA"/>
</dbReference>
<evidence type="ECO:0000313" key="2">
    <source>
        <dbReference type="EMBL" id="OZS75750.1"/>
    </source>
</evidence>
<dbReference type="RefSeq" id="WP_094961014.1">
    <property type="nucleotide sequence ID" value="NZ_NOWC01000004.1"/>
</dbReference>
<organism evidence="2 3">
    <name type="scientific">Providencia rettgeri</name>
    <dbReference type="NCBI Taxonomy" id="587"/>
    <lineage>
        <taxon>Bacteria</taxon>
        <taxon>Pseudomonadati</taxon>
        <taxon>Pseudomonadota</taxon>
        <taxon>Gammaproteobacteria</taxon>
        <taxon>Enterobacterales</taxon>
        <taxon>Morganellaceae</taxon>
        <taxon>Providencia</taxon>
    </lineage>
</organism>